<sequence>MENAASFSNQWKDRENKLFSQKAEGHINEMKKVTPVPKIDPLSRKVAELVTRRELEMFGIPISESSNKKNLSTLKSPHITKPNIKNSSVDFVNKNLSPIDSPTKNPQKPNHHSQISSELIIDTSKSEPQKKIILSELLNQNPASQPSSIINPINQTDLVITEDCIEKPQENNLKQEDILNNAEHMKPFREEINKESIELGLDNPELISHTNENNKREETYKQTTSENVENTLDSKNDERKLEMPIVREVTLEITETDEKRMDLLQDPKKTDKVSNIPEHGCSENNDKVLDKKIPPLNLDLNPQGEDKSQGLIHKKKTSEIKEIGTISCKSKTDRSLLQTGSKFQSTYSLHEAPSKDFANMQNSYYKASFLHSPQEPVPCSIPRCHINLSTFKSSPLYQNIRVSKESKVKCDNGIALVDSLRRLFLKPPEIVPESQPKTFYEKNLAWIDKKNKKTEIIRDCLTEREAQDCTFDPFIAKNPERKAMKSMDLKSVHNKSKSSFDIRDLDISKTHSRAPTEVNSKILENIIVYSALSPADTKVGYYEGCALEKLLEKSKPMVNYKSINFLK</sequence>
<evidence type="ECO:0000313" key="2">
    <source>
        <dbReference type="EMBL" id="OMJ65306.1"/>
    </source>
</evidence>
<organism evidence="2 3">
    <name type="scientific">Stentor coeruleus</name>
    <dbReference type="NCBI Taxonomy" id="5963"/>
    <lineage>
        <taxon>Eukaryota</taxon>
        <taxon>Sar</taxon>
        <taxon>Alveolata</taxon>
        <taxon>Ciliophora</taxon>
        <taxon>Postciliodesmatophora</taxon>
        <taxon>Heterotrichea</taxon>
        <taxon>Heterotrichida</taxon>
        <taxon>Stentoridae</taxon>
        <taxon>Stentor</taxon>
    </lineage>
</organism>
<dbReference type="AlphaFoldDB" id="A0A1R2ALC2"/>
<accession>A0A1R2ALC2</accession>
<keyword evidence="3" id="KW-1185">Reference proteome</keyword>
<dbReference type="Proteomes" id="UP000187209">
    <property type="component" value="Unassembled WGS sequence"/>
</dbReference>
<dbReference type="EMBL" id="MPUH01002236">
    <property type="protein sequence ID" value="OMJ65306.1"/>
    <property type="molecule type" value="Genomic_DNA"/>
</dbReference>
<name>A0A1R2ALC2_9CILI</name>
<proteinExistence type="predicted"/>
<gene>
    <name evidence="2" type="ORF">SteCoe_38521</name>
</gene>
<feature type="region of interest" description="Disordered" evidence="1">
    <location>
        <begin position="269"/>
        <end position="289"/>
    </location>
</feature>
<evidence type="ECO:0000313" key="3">
    <source>
        <dbReference type="Proteomes" id="UP000187209"/>
    </source>
</evidence>
<feature type="region of interest" description="Disordered" evidence="1">
    <location>
        <begin position="206"/>
        <end position="229"/>
    </location>
</feature>
<evidence type="ECO:0000256" key="1">
    <source>
        <dbReference type="SAM" id="MobiDB-lite"/>
    </source>
</evidence>
<comment type="caution">
    <text evidence="2">The sequence shown here is derived from an EMBL/GenBank/DDBJ whole genome shotgun (WGS) entry which is preliminary data.</text>
</comment>
<protein>
    <submittedName>
        <fullName evidence="2">Uncharacterized protein</fullName>
    </submittedName>
</protein>
<feature type="region of interest" description="Disordered" evidence="1">
    <location>
        <begin position="92"/>
        <end position="115"/>
    </location>
</feature>
<feature type="compositionally biased region" description="Basic and acidic residues" evidence="1">
    <location>
        <begin position="280"/>
        <end position="289"/>
    </location>
</feature>
<reference evidence="2 3" key="1">
    <citation type="submission" date="2016-11" db="EMBL/GenBank/DDBJ databases">
        <title>The macronuclear genome of Stentor coeruleus: a giant cell with tiny introns.</title>
        <authorList>
            <person name="Slabodnick M."/>
            <person name="Ruby J.G."/>
            <person name="Reiff S.B."/>
            <person name="Swart E.C."/>
            <person name="Gosai S."/>
            <person name="Prabakaran S."/>
            <person name="Witkowska E."/>
            <person name="Larue G.E."/>
            <person name="Fisher S."/>
            <person name="Freeman R.M."/>
            <person name="Gunawardena J."/>
            <person name="Chu W."/>
            <person name="Stover N.A."/>
            <person name="Gregory B.D."/>
            <person name="Nowacki M."/>
            <person name="Derisi J."/>
            <person name="Roy S.W."/>
            <person name="Marshall W.F."/>
            <person name="Sood P."/>
        </authorList>
    </citation>
    <scope>NUCLEOTIDE SEQUENCE [LARGE SCALE GENOMIC DNA]</scope>
    <source>
        <strain evidence="2">WM001</strain>
    </source>
</reference>